<dbReference type="Pfam" id="PF01412">
    <property type="entry name" value="ArfGap"/>
    <property type="match status" value="1"/>
</dbReference>
<dbReference type="InterPro" id="IPR037278">
    <property type="entry name" value="ARFGAP/RecO"/>
</dbReference>
<evidence type="ECO:0000256" key="11">
    <source>
        <dbReference type="ARBA" id="ARBA00032139"/>
    </source>
</evidence>
<feature type="transmembrane region" description="Helical" evidence="13">
    <location>
        <begin position="403"/>
        <end position="422"/>
    </location>
</feature>
<dbReference type="Pfam" id="PF13520">
    <property type="entry name" value="AA_permease_2"/>
    <property type="match status" value="1"/>
</dbReference>
<dbReference type="SMART" id="SM00239">
    <property type="entry name" value="C2"/>
    <property type="match status" value="1"/>
</dbReference>
<comment type="similarity">
    <text evidence="4">Belongs to the SWP1 family.</text>
</comment>
<proteinExistence type="inferred from homology"/>
<feature type="transmembrane region" description="Helical" evidence="13">
    <location>
        <begin position="347"/>
        <end position="370"/>
    </location>
</feature>
<feature type="transmembrane region" description="Helical" evidence="13">
    <location>
        <begin position="589"/>
        <end position="608"/>
    </location>
</feature>
<dbReference type="PROSITE" id="PS50115">
    <property type="entry name" value="ARFGAP"/>
    <property type="match status" value="1"/>
</dbReference>
<dbReference type="PROSITE" id="PS50004">
    <property type="entry name" value="C2"/>
    <property type="match status" value="1"/>
</dbReference>
<dbReference type="InterPro" id="IPR038508">
    <property type="entry name" value="ArfGAP_dom_sf"/>
</dbReference>
<evidence type="ECO:0000256" key="13">
    <source>
        <dbReference type="SAM" id="Phobius"/>
    </source>
</evidence>
<dbReference type="PANTHER" id="PTHR12640:SF0">
    <property type="entry name" value="DOLICHYL-DIPHOSPHOOLIGOSACCHARIDE--PROTEIN GLYCOSYLTRANSFERASE SUBUNIT 2"/>
    <property type="match status" value="1"/>
</dbReference>
<feature type="domain" description="Arf-GAP" evidence="15">
    <location>
        <begin position="1298"/>
        <end position="1412"/>
    </location>
</feature>
<dbReference type="Pfam" id="PF05817">
    <property type="entry name" value="Ribophorin_II"/>
    <property type="match status" value="1"/>
</dbReference>
<evidence type="ECO:0000259" key="15">
    <source>
        <dbReference type="PROSITE" id="PS50115"/>
    </source>
</evidence>
<dbReference type="InterPro" id="IPR001164">
    <property type="entry name" value="ArfGAP_dom"/>
</dbReference>
<dbReference type="Pfam" id="PF25147">
    <property type="entry name" value="Ribophorin_II_C"/>
    <property type="match status" value="1"/>
</dbReference>
<dbReference type="InterPro" id="IPR029485">
    <property type="entry name" value="CAT_C"/>
</dbReference>
<gene>
    <name evidence="16" type="ORF">HID58_078975</name>
</gene>
<dbReference type="CDD" id="cd04038">
    <property type="entry name" value="C2_ArfGAP"/>
    <property type="match status" value="1"/>
</dbReference>
<evidence type="ECO:0000313" key="17">
    <source>
        <dbReference type="Proteomes" id="UP000824890"/>
    </source>
</evidence>
<dbReference type="InterPro" id="IPR002293">
    <property type="entry name" value="AA/rel_permease1"/>
</dbReference>
<keyword evidence="8 13" id="KW-1133">Transmembrane helix</keyword>
<evidence type="ECO:0000256" key="8">
    <source>
        <dbReference type="ARBA" id="ARBA00022989"/>
    </source>
</evidence>
<feature type="transmembrane region" description="Helical" evidence="13">
    <location>
        <begin position="1219"/>
        <end position="1238"/>
    </location>
</feature>
<dbReference type="SUPFAM" id="SSF49562">
    <property type="entry name" value="C2 domain (Calcium/lipid-binding domain, CaLB)"/>
    <property type="match status" value="1"/>
</dbReference>
<dbReference type="InterPro" id="IPR055375">
    <property type="entry name" value="Ribophorin_II_2nd"/>
</dbReference>
<dbReference type="InterPro" id="IPR055373">
    <property type="entry name" value="Ribophorin_II_N"/>
</dbReference>
<dbReference type="EMBL" id="JAGKQM010000473">
    <property type="protein sequence ID" value="KAH0854323.1"/>
    <property type="molecule type" value="Genomic_DNA"/>
</dbReference>
<dbReference type="Pfam" id="PF00168">
    <property type="entry name" value="C2"/>
    <property type="match status" value="1"/>
</dbReference>
<feature type="transmembrane region" description="Helical" evidence="13">
    <location>
        <begin position="75"/>
        <end position="96"/>
    </location>
</feature>
<feature type="transmembrane region" description="Helical" evidence="13">
    <location>
        <begin position="206"/>
        <end position="223"/>
    </location>
</feature>
<protein>
    <recommendedName>
        <fullName evidence="11">Ribophorin II</fullName>
    </recommendedName>
    <alternativeName>
        <fullName evidence="10">Ribophorin-2</fullName>
    </alternativeName>
</protein>
<evidence type="ECO:0000256" key="7">
    <source>
        <dbReference type="ARBA" id="ARBA00022824"/>
    </source>
</evidence>
<feature type="transmembrane region" description="Helical" evidence="13">
    <location>
        <begin position="484"/>
        <end position="501"/>
    </location>
</feature>
<sequence>EMGSEHGDDGLRRRGCSCTKDDFLPEESFKSMGNYFKALKETPSRFIDRVMTRSDDSAEIHDMKARSGNEMKKTLTWWDLMWFGVGAVIGSGIFVLTGQEARERSGPAVVLSFVVSGVSAMLSVFCYTEFAVEIPVAGGSFAYLRVELGDFMAFIAAGNIILEYVVGGAAVARSWTSYFATLLNHKPEDFRIIAHSLNEDYSHLDPIAVGVCAIICVLAVVGIKGSSVFNYIASMIHMVVIAFVIIAGLTRADLKNYSDFAPFGPRGVFKSASVLFFAYIGFDAVSTMAEETKNPGRDIPIGLVGSMVVTTVCYCLMAVTLCLMQPYGQIDPDAPFSVAFSAVGWDWAKYIVAFGALKGMTTVLLVGAIGQARYMTHIARAHMMPPWLAHVNAKTGTPINATVVMLAATALIAFFTKLAILADLLSVSTLFIFMFVAVALLVRRYYVTGETSSRDRNKFLMFLGLILASSIATAVYWAMEKDGWIVYAVTVSIWFLSTVGMKFLVPQARAPKLWGVPLVPWLPSASIAINIFLLGSIDEKSFVRFGIWTAVLLVYYFLFGLHATYDTAKATLKEKSALKNAEEVMMARCLARFLVSLLALAICNAASVSHPISDSHRSAALDVFVPLDGSYKSLEEAYEALKSLEILGIDKKSDLSSGTCENVVKVLASPSSALKDVFYALSVNGILKCKTGEDVPKDIVSKLQAGAKDAKLLLDFYYSIRGLVLVKEQFSGTDLTLGDAEAIFRSVKALSQSDGRWRYSSNNAESSTFAAGLAFETLAGVISLAPSEIDQSLIQTVKTGILKLFDSIQKYDDGTFYFDGSEGPISTTASVIRGLTSFAASESTGLNLPGDKIVGLAKFFLGVGIPGDAKDFFNQIDALACLEDNRQGYFHAIYLFSVPLILSLPSTVISLTKKEPLKVKVSTVLGSKAPALSVKLAEALNSKGSSVINNQELKFDADSATYFLDSFPKNFDVGKYTFVFEILLDESANEKGYITEAQTKVPIAATGAIGIENAEIAVLDSDVGSIESQKKLDLTKDGVVSLSANHLQKLRLSFQLTTPLGLVFKPHQAFLKLKHESQVEHIFLVKTYGKKAELVLDFLGLVEKLYYLSGKYEIQLTIGDASMENSLLSNIGHIELDLPERPEKAPLPPLHPTDPYSRYGPKSEISHIFRVPEKLPAKQLSLIFLGLIVLPFIAFLIGLTRLGVNIKSFPSSVGAATSALLFHGGIGAVLLLYVLFWLKASSQNRFLLLDLFTTLKALSLLGVFLLFVGHRTLSNLAAASNKAMSYSAAGFGKPGSGKRRIRELLTQSDNRFCADCGAPDPKWASANIGVFICLKCCGVHRSLGTHISKVLSVTLDEWSDEEVDSMIEIGGNDSANSIYEAFLPDGFFKPGPDATHDQRLRFIRSKYEHQEFLKPSLRITSVKAPSTKSSSSYLSSSLSKKFMDSFRTNPSSQQPQLEGMVEFIGLLKVTLKKGTNLAVRDMMTSDPYVKLTLGQQTVQSTVKKSNLNPVWNEELMLSVPHDYGSVKLQVFDYDTFSADDIMGEAGIDIQPLITSAMAFGDPEMFGDMQIGKWLKSHDNALIEDSIINISDGKVKQEVHIKLQNVESGELELEVEWLSLES</sequence>
<feature type="transmembrane region" description="Helical" evidence="13">
    <location>
        <begin position="108"/>
        <end position="130"/>
    </location>
</feature>
<dbReference type="SUPFAM" id="SSF57863">
    <property type="entry name" value="ArfGap/RecO-like zinc finger"/>
    <property type="match status" value="1"/>
</dbReference>
<dbReference type="Pfam" id="PF23860">
    <property type="entry name" value="Ribophorin_II_3rd"/>
    <property type="match status" value="1"/>
</dbReference>
<feature type="domain" description="C2" evidence="14">
    <location>
        <begin position="1448"/>
        <end position="1565"/>
    </location>
</feature>
<dbReference type="Gene3D" id="1.10.220.150">
    <property type="entry name" value="Arf GTPase activating protein"/>
    <property type="match status" value="1"/>
</dbReference>
<feature type="transmembrane region" description="Helical" evidence="13">
    <location>
        <begin position="459"/>
        <end position="478"/>
    </location>
</feature>
<dbReference type="PANTHER" id="PTHR12640">
    <property type="entry name" value="RIBOPHORIN II"/>
    <property type="match status" value="1"/>
</dbReference>
<feature type="transmembrane region" description="Helical" evidence="13">
    <location>
        <begin position="889"/>
        <end position="911"/>
    </location>
</feature>
<dbReference type="SMART" id="SM00105">
    <property type="entry name" value="ArfGap"/>
    <property type="match status" value="1"/>
</dbReference>
<evidence type="ECO:0000256" key="12">
    <source>
        <dbReference type="PROSITE-ProRule" id="PRU00288"/>
    </source>
</evidence>
<keyword evidence="12" id="KW-0862">Zinc</keyword>
<feature type="transmembrane region" description="Helical" evidence="13">
    <location>
        <begin position="228"/>
        <end position="249"/>
    </location>
</feature>
<evidence type="ECO:0000256" key="10">
    <source>
        <dbReference type="ARBA" id="ARBA00030078"/>
    </source>
</evidence>
<evidence type="ECO:0000256" key="2">
    <source>
        <dbReference type="ARBA" id="ARBA00004477"/>
    </source>
</evidence>
<feature type="transmembrane region" description="Helical" evidence="13">
    <location>
        <begin position="545"/>
        <end position="568"/>
    </location>
</feature>
<evidence type="ECO:0000256" key="5">
    <source>
        <dbReference type="ARBA" id="ARBA00022692"/>
    </source>
</evidence>
<name>A0ABQ7XGR7_BRANA</name>
<comment type="subcellular location">
    <subcellularLocation>
        <location evidence="2">Endoplasmic reticulum membrane</location>
        <topology evidence="2">Multi-pass membrane protein</topology>
    </subcellularLocation>
</comment>
<evidence type="ECO:0000256" key="9">
    <source>
        <dbReference type="ARBA" id="ARBA00023136"/>
    </source>
</evidence>
<dbReference type="Gene3D" id="2.60.40.150">
    <property type="entry name" value="C2 domain"/>
    <property type="match status" value="1"/>
</dbReference>
<evidence type="ECO:0000256" key="3">
    <source>
        <dbReference type="ARBA" id="ARBA00004922"/>
    </source>
</evidence>
<comment type="pathway">
    <text evidence="3">Protein modification; protein glycosylation.</text>
</comment>
<reference evidence="16 17" key="1">
    <citation type="submission" date="2021-05" db="EMBL/GenBank/DDBJ databases">
        <title>Genome Assembly of Synthetic Allotetraploid Brassica napus Reveals Homoeologous Exchanges between Subgenomes.</title>
        <authorList>
            <person name="Davis J.T."/>
        </authorList>
    </citation>
    <scope>NUCLEOTIDE SEQUENCE [LARGE SCALE GENOMIC DNA]</scope>
    <source>
        <strain evidence="17">cv. Da-Ae</strain>
        <tissue evidence="16">Seedling</tissue>
    </source>
</reference>
<keyword evidence="7" id="KW-0256">Endoplasmic reticulum</keyword>
<keyword evidence="12" id="KW-0479">Metal-binding</keyword>
<feature type="transmembrane region" description="Helical" evidence="13">
    <location>
        <begin position="428"/>
        <end position="447"/>
    </location>
</feature>
<feature type="transmembrane region" description="Helical" evidence="13">
    <location>
        <begin position="301"/>
        <end position="327"/>
    </location>
</feature>
<dbReference type="InterPro" id="IPR055374">
    <property type="entry name" value="Ribophorin_II_3rd"/>
</dbReference>
<dbReference type="InterPro" id="IPR008814">
    <property type="entry name" value="Swp1"/>
</dbReference>
<evidence type="ECO:0000313" key="16">
    <source>
        <dbReference type="EMBL" id="KAH0854323.1"/>
    </source>
</evidence>
<keyword evidence="17" id="KW-1185">Reference proteome</keyword>
<comment type="function">
    <text evidence="1">Subunit of the oligosaccharyl transferase (OST) complex that catalyzes the initial transfer of a defined glycan (Glc(3)Man(9)GlcNAc(2) in eukaryotes) from the lipid carrier dolichol-pyrophosphate to an asparagine residue within an Asn-X-Ser/Thr consensus motif in nascent polypeptide chains, the first step in protein N-glycosylation. N-glycosylation occurs cotranslationally and the complex associates with the Sec61 complex at the channel-forming translocon complex that mediates protein translocation across the endoplasmic reticulum (ER). All subunits are required for a maximal enzyme activity.</text>
</comment>
<dbReference type="Proteomes" id="UP000824890">
    <property type="component" value="Unassembled WGS sequence"/>
</dbReference>
<keyword evidence="6" id="KW-0732">Signal</keyword>
<evidence type="ECO:0000256" key="1">
    <source>
        <dbReference type="ARBA" id="ARBA00002791"/>
    </source>
</evidence>
<keyword evidence="9 13" id="KW-0472">Membrane</keyword>
<evidence type="ECO:0000256" key="4">
    <source>
        <dbReference type="ARBA" id="ARBA00009038"/>
    </source>
</evidence>
<dbReference type="Pfam" id="PF13906">
    <property type="entry name" value="AA_permease_C"/>
    <property type="match status" value="1"/>
</dbReference>
<dbReference type="Gene3D" id="1.20.1740.10">
    <property type="entry name" value="Amino acid/polyamine transporter I"/>
    <property type="match status" value="1"/>
</dbReference>
<evidence type="ECO:0000259" key="14">
    <source>
        <dbReference type="PROSITE" id="PS50004"/>
    </source>
</evidence>
<feature type="non-terminal residue" evidence="16">
    <location>
        <position position="1"/>
    </location>
</feature>
<feature type="transmembrane region" description="Helical" evidence="13">
    <location>
        <begin position="1247"/>
        <end position="1268"/>
    </location>
</feature>
<dbReference type="InterPro" id="IPR035892">
    <property type="entry name" value="C2_domain_sf"/>
</dbReference>
<dbReference type="InterPro" id="IPR056790">
    <property type="entry name" value="Ribophorin_II_C"/>
</dbReference>
<feature type="transmembrane region" description="Helical" evidence="13">
    <location>
        <begin position="151"/>
        <end position="172"/>
    </location>
</feature>
<organism evidence="16 17">
    <name type="scientific">Brassica napus</name>
    <name type="common">Rape</name>
    <dbReference type="NCBI Taxonomy" id="3708"/>
    <lineage>
        <taxon>Eukaryota</taxon>
        <taxon>Viridiplantae</taxon>
        <taxon>Streptophyta</taxon>
        <taxon>Embryophyta</taxon>
        <taxon>Tracheophyta</taxon>
        <taxon>Spermatophyta</taxon>
        <taxon>Magnoliopsida</taxon>
        <taxon>eudicotyledons</taxon>
        <taxon>Gunneridae</taxon>
        <taxon>Pentapetalae</taxon>
        <taxon>rosids</taxon>
        <taxon>malvids</taxon>
        <taxon>Brassicales</taxon>
        <taxon>Brassicaceae</taxon>
        <taxon>Brassiceae</taxon>
        <taxon>Brassica</taxon>
    </lineage>
</organism>
<keyword evidence="12" id="KW-0863">Zinc-finger</keyword>
<dbReference type="PRINTS" id="PR00405">
    <property type="entry name" value="REVINTRACTNG"/>
</dbReference>
<evidence type="ECO:0000256" key="6">
    <source>
        <dbReference type="ARBA" id="ARBA00022729"/>
    </source>
</evidence>
<dbReference type="InterPro" id="IPR000008">
    <property type="entry name" value="C2_dom"/>
</dbReference>
<comment type="caution">
    <text evidence="16">The sequence shown here is derived from an EMBL/GenBank/DDBJ whole genome shotgun (WGS) entry which is preliminary data.</text>
</comment>
<feature type="transmembrane region" description="Helical" evidence="13">
    <location>
        <begin position="513"/>
        <end position="533"/>
    </location>
</feature>
<keyword evidence="5 13" id="KW-0812">Transmembrane</keyword>
<accession>A0ABQ7XGR7</accession>
<dbReference type="Pfam" id="PF23861">
    <property type="entry name" value="Ribophorin_II_2nd"/>
    <property type="match status" value="1"/>
</dbReference>
<feature type="transmembrane region" description="Helical" evidence="13">
    <location>
        <begin position="1180"/>
        <end position="1199"/>
    </location>
</feature>
<dbReference type="CDD" id="cd08204">
    <property type="entry name" value="ArfGap"/>
    <property type="match status" value="1"/>
</dbReference>